<evidence type="ECO:0000313" key="3">
    <source>
        <dbReference type="EMBL" id="KAK3199940.1"/>
    </source>
</evidence>
<dbReference type="PANTHER" id="PTHR24093:SF509">
    <property type="entry name" value="CALCIUM-TRANSPORTING ATPASE"/>
    <property type="match status" value="1"/>
</dbReference>
<evidence type="ECO:0000256" key="1">
    <source>
        <dbReference type="ARBA" id="ARBA00022842"/>
    </source>
</evidence>
<keyword evidence="2" id="KW-0472">Membrane</keyword>
<proteinExistence type="predicted"/>
<dbReference type="Proteomes" id="UP001281410">
    <property type="component" value="Unassembled WGS sequence"/>
</dbReference>
<evidence type="ECO:0000313" key="4">
    <source>
        <dbReference type="Proteomes" id="UP001281410"/>
    </source>
</evidence>
<dbReference type="InterPro" id="IPR023298">
    <property type="entry name" value="ATPase_P-typ_TM_dom_sf"/>
</dbReference>
<evidence type="ECO:0008006" key="5">
    <source>
        <dbReference type="Google" id="ProtNLM"/>
    </source>
</evidence>
<dbReference type="AlphaFoldDB" id="A0AAE0A3S2"/>
<organism evidence="3 4">
    <name type="scientific">Dipteronia sinensis</name>
    <dbReference type="NCBI Taxonomy" id="43782"/>
    <lineage>
        <taxon>Eukaryota</taxon>
        <taxon>Viridiplantae</taxon>
        <taxon>Streptophyta</taxon>
        <taxon>Embryophyta</taxon>
        <taxon>Tracheophyta</taxon>
        <taxon>Spermatophyta</taxon>
        <taxon>Magnoliopsida</taxon>
        <taxon>eudicotyledons</taxon>
        <taxon>Gunneridae</taxon>
        <taxon>Pentapetalae</taxon>
        <taxon>rosids</taxon>
        <taxon>malvids</taxon>
        <taxon>Sapindales</taxon>
        <taxon>Sapindaceae</taxon>
        <taxon>Hippocastanoideae</taxon>
        <taxon>Acereae</taxon>
        <taxon>Dipteronia</taxon>
    </lineage>
</organism>
<evidence type="ECO:0000256" key="2">
    <source>
        <dbReference type="SAM" id="Phobius"/>
    </source>
</evidence>
<sequence>MLVISVGMNTAWGEMMSSISHELNEKTTLQASLNQLTSYIGKIGLAVAVLVLVVMLIRYFTGNTRDEMGKREYLGKKTKFDNVMNSVIGIVAAAVTIIVVAIPEGLPLAVTLTLAFSMKRMMKDHAMVRKLSACETMGSTTIICTDKTGTLK</sequence>
<dbReference type="Gene3D" id="1.20.1110.10">
    <property type="entry name" value="Calcium-transporting ATPase, transmembrane domain"/>
    <property type="match status" value="1"/>
</dbReference>
<keyword evidence="2" id="KW-1133">Transmembrane helix</keyword>
<keyword evidence="1" id="KW-0460">Magnesium</keyword>
<comment type="caution">
    <text evidence="3">The sequence shown here is derived from an EMBL/GenBank/DDBJ whole genome shotgun (WGS) entry which is preliminary data.</text>
</comment>
<name>A0AAE0A3S2_9ROSI</name>
<feature type="transmembrane region" description="Helical" evidence="2">
    <location>
        <begin position="39"/>
        <end position="61"/>
    </location>
</feature>
<keyword evidence="4" id="KW-1185">Reference proteome</keyword>
<protein>
    <recommendedName>
        <fullName evidence="5">Calcium-transporting ATPase</fullName>
    </recommendedName>
</protein>
<dbReference type="EMBL" id="JANJYJ010000007">
    <property type="protein sequence ID" value="KAK3199940.1"/>
    <property type="molecule type" value="Genomic_DNA"/>
</dbReference>
<dbReference type="PANTHER" id="PTHR24093">
    <property type="entry name" value="CATION TRANSPORTING ATPASE"/>
    <property type="match status" value="1"/>
</dbReference>
<feature type="transmembrane region" description="Helical" evidence="2">
    <location>
        <begin position="82"/>
        <end position="100"/>
    </location>
</feature>
<dbReference type="GO" id="GO:0005886">
    <property type="term" value="C:plasma membrane"/>
    <property type="evidence" value="ECO:0007669"/>
    <property type="project" value="TreeGrafter"/>
</dbReference>
<gene>
    <name evidence="3" type="ORF">Dsin_023355</name>
</gene>
<keyword evidence="2" id="KW-0812">Transmembrane</keyword>
<dbReference type="SUPFAM" id="SSF81665">
    <property type="entry name" value="Calcium ATPase, transmembrane domain M"/>
    <property type="match status" value="1"/>
</dbReference>
<accession>A0AAE0A3S2</accession>
<reference evidence="3" key="1">
    <citation type="journal article" date="2023" name="Plant J.">
        <title>Genome sequences and population genomics provide insights into the demographic history, inbreeding, and mutation load of two 'living fossil' tree species of Dipteronia.</title>
        <authorList>
            <person name="Feng Y."/>
            <person name="Comes H.P."/>
            <person name="Chen J."/>
            <person name="Zhu S."/>
            <person name="Lu R."/>
            <person name="Zhang X."/>
            <person name="Li P."/>
            <person name="Qiu J."/>
            <person name="Olsen K.M."/>
            <person name="Qiu Y."/>
        </authorList>
    </citation>
    <scope>NUCLEOTIDE SEQUENCE</scope>
    <source>
        <strain evidence="3">NBL</strain>
    </source>
</reference>
<dbReference type="GO" id="GO:0005388">
    <property type="term" value="F:P-type calcium transporter activity"/>
    <property type="evidence" value="ECO:0007669"/>
    <property type="project" value="TreeGrafter"/>
</dbReference>